<dbReference type="PANTHER" id="PTHR47577:SF2">
    <property type="entry name" value="THAP DOMAIN CONTAINING 9"/>
    <property type="match status" value="1"/>
</dbReference>
<dbReference type="Pfam" id="PF21789">
    <property type="entry name" value="TNP-like_RNaseH_C"/>
    <property type="match status" value="1"/>
</dbReference>
<keyword evidence="4" id="KW-1185">Reference proteome</keyword>
<name>A0A4Y2UB80_ARAVE</name>
<dbReference type="PANTHER" id="PTHR47577">
    <property type="entry name" value="THAP DOMAIN-CONTAINING PROTEIN 6"/>
    <property type="match status" value="1"/>
</dbReference>
<proteinExistence type="predicted"/>
<dbReference type="OrthoDB" id="6489732at2759"/>
<feature type="domain" description="Transposable element P transposase-like RNase H C-terminal" evidence="2">
    <location>
        <begin position="230"/>
        <end position="262"/>
    </location>
</feature>
<gene>
    <name evidence="3" type="primary">THAP9_36</name>
    <name evidence="3" type="ORF">AVEN_81743_1</name>
</gene>
<dbReference type="Pfam" id="PF21788">
    <property type="entry name" value="TNP-like_GBD"/>
    <property type="match status" value="1"/>
</dbReference>
<protein>
    <submittedName>
        <fullName evidence="3">DNA transposase THAP9</fullName>
    </submittedName>
</protein>
<evidence type="ECO:0000313" key="4">
    <source>
        <dbReference type="Proteomes" id="UP000499080"/>
    </source>
</evidence>
<dbReference type="Proteomes" id="UP000499080">
    <property type="component" value="Unassembled WGS sequence"/>
</dbReference>
<accession>A0A4Y2UB80</accession>
<sequence length="277" mass="31937">MSKLLGCSFDDTKKLKTSFIYPSDENNENKSIAVIPDPPHMLKLIRNTLDEKKSLFSTDLIDWKYIEALHKLQQIEKFHLANQLLASHINFTKRKMKVQLAAQFFSLSIADTIEYCNVKLKLKEFENSEETVEFLRIFNDLFDLLNSKSVWQSGLKRAISKENAKTCFDFLHKAELCIHNLKENRNGPSILQSRRKTGFLGFLICAQCLRSIVNRLVCCKDPVLIYFPAYKLSQDHIELLFSLIRFHGGSNDNPTARQFRAACRKLLINSEIKSAVT</sequence>
<dbReference type="InterPro" id="IPR048367">
    <property type="entry name" value="TNP-like_RNaseH_C"/>
</dbReference>
<evidence type="ECO:0000259" key="1">
    <source>
        <dbReference type="Pfam" id="PF21788"/>
    </source>
</evidence>
<comment type="caution">
    <text evidence="3">The sequence shown here is derived from an EMBL/GenBank/DDBJ whole genome shotgun (WGS) entry which is preliminary data.</text>
</comment>
<evidence type="ECO:0000259" key="2">
    <source>
        <dbReference type="Pfam" id="PF21789"/>
    </source>
</evidence>
<dbReference type="EMBL" id="BGPR01035330">
    <property type="protein sequence ID" value="GBO10108.1"/>
    <property type="molecule type" value="Genomic_DNA"/>
</dbReference>
<feature type="domain" description="Transposable element P transposase-like GTP-binding insertion" evidence="1">
    <location>
        <begin position="40"/>
        <end position="157"/>
    </location>
</feature>
<organism evidence="3 4">
    <name type="scientific">Araneus ventricosus</name>
    <name type="common">Orbweaver spider</name>
    <name type="synonym">Epeira ventricosa</name>
    <dbReference type="NCBI Taxonomy" id="182803"/>
    <lineage>
        <taxon>Eukaryota</taxon>
        <taxon>Metazoa</taxon>
        <taxon>Ecdysozoa</taxon>
        <taxon>Arthropoda</taxon>
        <taxon>Chelicerata</taxon>
        <taxon>Arachnida</taxon>
        <taxon>Araneae</taxon>
        <taxon>Araneomorphae</taxon>
        <taxon>Entelegynae</taxon>
        <taxon>Araneoidea</taxon>
        <taxon>Araneidae</taxon>
        <taxon>Araneus</taxon>
    </lineage>
</organism>
<dbReference type="InterPro" id="IPR048366">
    <property type="entry name" value="TNP-like_GBD"/>
</dbReference>
<dbReference type="AlphaFoldDB" id="A0A4Y2UB80"/>
<evidence type="ECO:0000313" key="3">
    <source>
        <dbReference type="EMBL" id="GBO10108.1"/>
    </source>
</evidence>
<reference evidence="3 4" key="1">
    <citation type="journal article" date="2019" name="Sci. Rep.">
        <title>Orb-weaving spider Araneus ventricosus genome elucidates the spidroin gene catalogue.</title>
        <authorList>
            <person name="Kono N."/>
            <person name="Nakamura H."/>
            <person name="Ohtoshi R."/>
            <person name="Moran D.A.P."/>
            <person name="Shinohara A."/>
            <person name="Yoshida Y."/>
            <person name="Fujiwara M."/>
            <person name="Mori M."/>
            <person name="Tomita M."/>
            <person name="Arakawa K."/>
        </authorList>
    </citation>
    <scope>NUCLEOTIDE SEQUENCE [LARGE SCALE GENOMIC DNA]</scope>
</reference>